<dbReference type="Gene3D" id="1.25.40.10">
    <property type="entry name" value="Tetratricopeptide repeat domain"/>
    <property type="match status" value="1"/>
</dbReference>
<dbReference type="eggNOG" id="COG2819">
    <property type="taxonomic scope" value="Bacteria"/>
</dbReference>
<dbReference type="EMBL" id="AAOH01000004">
    <property type="protein sequence ID" value="EAR28409.1"/>
    <property type="molecule type" value="Genomic_DNA"/>
</dbReference>
<dbReference type="Proteomes" id="UP000006201">
    <property type="component" value="Unassembled WGS sequence"/>
</dbReference>
<dbReference type="HOGENOM" id="CLU_700000_0_0_6"/>
<organism evidence="2 3">
    <name type="scientific">Pseudoalteromonas tunicata D2</name>
    <dbReference type="NCBI Taxonomy" id="87626"/>
    <lineage>
        <taxon>Bacteria</taxon>
        <taxon>Pseudomonadati</taxon>
        <taxon>Pseudomonadota</taxon>
        <taxon>Gammaproteobacteria</taxon>
        <taxon>Alteromonadales</taxon>
        <taxon>Pseudoalteromonadaceae</taxon>
        <taxon>Pseudoalteromonas</taxon>
    </lineage>
</organism>
<feature type="chain" id="PRO_5002665889" evidence="1">
    <location>
        <begin position="24"/>
        <end position="392"/>
    </location>
</feature>
<evidence type="ECO:0000313" key="2">
    <source>
        <dbReference type="EMBL" id="EAR28409.1"/>
    </source>
</evidence>
<dbReference type="RefSeq" id="WP_009840237.1">
    <property type="nucleotide sequence ID" value="NZ_CH959301.1"/>
</dbReference>
<reference evidence="2 3" key="1">
    <citation type="submission" date="2006-02" db="EMBL/GenBank/DDBJ databases">
        <authorList>
            <person name="Moran M.A."/>
            <person name="Kjelleberg S."/>
            <person name="Egan S."/>
            <person name="Saunders N."/>
            <person name="Thomas T."/>
            <person name="Ferriera S."/>
            <person name="Johnson J."/>
            <person name="Kravitz S."/>
            <person name="Halpern A."/>
            <person name="Remington K."/>
            <person name="Beeson K."/>
            <person name="Tran B."/>
            <person name="Rogers Y.-H."/>
            <person name="Friedman R."/>
            <person name="Venter J.C."/>
        </authorList>
    </citation>
    <scope>NUCLEOTIDE SEQUENCE [LARGE SCALE GENOMIC DNA]</scope>
    <source>
        <strain evidence="2 3">D2</strain>
    </source>
</reference>
<proteinExistence type="predicted"/>
<evidence type="ECO:0000256" key="1">
    <source>
        <dbReference type="SAM" id="SignalP"/>
    </source>
</evidence>
<protein>
    <submittedName>
        <fullName evidence="2">Putative esterase</fullName>
    </submittedName>
</protein>
<accession>A4CAK1</accession>
<name>A4CAK1_9GAMM</name>
<dbReference type="InterPro" id="IPR011990">
    <property type="entry name" value="TPR-like_helical_dom_sf"/>
</dbReference>
<evidence type="ECO:0000313" key="3">
    <source>
        <dbReference type="Proteomes" id="UP000006201"/>
    </source>
</evidence>
<dbReference type="STRING" id="87626.PTD2_21377"/>
<dbReference type="SUPFAM" id="SSF53474">
    <property type="entry name" value="alpha/beta-Hydrolases"/>
    <property type="match status" value="1"/>
</dbReference>
<keyword evidence="1" id="KW-0732">Signal</keyword>
<dbReference type="SUPFAM" id="SSF48452">
    <property type="entry name" value="TPR-like"/>
    <property type="match status" value="1"/>
</dbReference>
<dbReference type="InterPro" id="IPR029058">
    <property type="entry name" value="AB_hydrolase_fold"/>
</dbReference>
<dbReference type="Gene3D" id="3.40.50.1820">
    <property type="entry name" value="alpha/beta hydrolase"/>
    <property type="match status" value="1"/>
</dbReference>
<gene>
    <name evidence="2" type="ORF">PTD2_21377</name>
</gene>
<keyword evidence="3" id="KW-1185">Reference proteome</keyword>
<dbReference type="AlphaFoldDB" id="A4CAK1"/>
<sequence>MFKSRVLAMFFIVLLGVTTHAHAGQSETLTITSAQFKTPIEYTVTLPNDYHSENKQDKRYYLHLDIHPRSQGYISQLNDWLSHNGEWPWPQTIVVTPKNYHSGFAKQFEQLIHEPNNAVLLNYIEHDLLASIDKQYRTNGFRTYSGFMGNAAFGLHILLNRPQLFTGYILASPTLGDNMFNISQSAIEKLKVKDDKLRYLYISIGGHPYEQNSIDAVKKFEYALSQTAPSTLEWQVVYNRTNNYMSQPIIALINGIEGLFADKFTPLAADSAISQQGADAIIAYYQQLSAKKYGFEVSAEGSLKHLAESWITTEPNKAQALFSRIIVLYPESSYAQSSLAAFYASQGNLEQAIAAQQKAVEKAKNLVEWHQLKQQGQLEQYQLQLAEQKAKQ</sequence>
<feature type="signal peptide" evidence="1">
    <location>
        <begin position="1"/>
        <end position="23"/>
    </location>
</feature>
<comment type="caution">
    <text evidence="2">The sequence shown here is derived from an EMBL/GenBank/DDBJ whole genome shotgun (WGS) entry which is preliminary data.</text>
</comment>